<dbReference type="EMBL" id="SUME01000005">
    <property type="protein sequence ID" value="TJZ60057.1"/>
    <property type="molecule type" value="Genomic_DNA"/>
</dbReference>
<evidence type="ECO:0000313" key="2">
    <source>
        <dbReference type="Proteomes" id="UP000306808"/>
    </source>
</evidence>
<keyword evidence="2" id="KW-1185">Reference proteome</keyword>
<name>A0A4U0NYV1_9SPHI</name>
<evidence type="ECO:0000313" key="1">
    <source>
        <dbReference type="EMBL" id="TJZ60057.1"/>
    </source>
</evidence>
<protein>
    <submittedName>
        <fullName evidence="1">Uncharacterized protein</fullName>
    </submittedName>
</protein>
<reference evidence="1 2" key="1">
    <citation type="submission" date="2019-04" db="EMBL/GenBank/DDBJ databases">
        <title>Sphingobacterium olei sp. nov., isolated from oil-contaminated soil.</title>
        <authorList>
            <person name="Liu B."/>
        </authorList>
    </citation>
    <scope>NUCLEOTIDE SEQUENCE [LARGE SCALE GENOMIC DNA]</scope>
    <source>
        <strain evidence="1 2">HAL-9</strain>
    </source>
</reference>
<sequence>MIKIQISNPEVLSLIEEEIINLEDAIESIFPLDTEYLILIWNNIFIPLTYKYDISLMVLDFIRILHFLKDDKGDKLEIHWASNTFVSIWKMKKINSSVNIKSEWETVNGGTQDLLNKVNENTLPVSDFEKEIKKILFFLKNSLEKSGLNCHLIEDFEKLEKTCR</sequence>
<comment type="caution">
    <text evidence="1">The sequence shown here is derived from an EMBL/GenBank/DDBJ whole genome shotgun (WGS) entry which is preliminary data.</text>
</comment>
<dbReference type="RefSeq" id="WP_136901998.1">
    <property type="nucleotide sequence ID" value="NZ_SUME01000005.1"/>
</dbReference>
<dbReference type="AlphaFoldDB" id="A0A4U0NYV1"/>
<proteinExistence type="predicted"/>
<accession>A0A4U0NYV1</accession>
<gene>
    <name evidence="1" type="ORF">FAZ15_14325</name>
</gene>
<dbReference type="OrthoDB" id="1147965at2"/>
<dbReference type="Proteomes" id="UP000306808">
    <property type="component" value="Unassembled WGS sequence"/>
</dbReference>
<organism evidence="1 2">
    <name type="scientific">Sphingobacterium olei</name>
    <dbReference type="NCBI Taxonomy" id="2571155"/>
    <lineage>
        <taxon>Bacteria</taxon>
        <taxon>Pseudomonadati</taxon>
        <taxon>Bacteroidota</taxon>
        <taxon>Sphingobacteriia</taxon>
        <taxon>Sphingobacteriales</taxon>
        <taxon>Sphingobacteriaceae</taxon>
        <taxon>Sphingobacterium</taxon>
    </lineage>
</organism>